<evidence type="ECO:0000313" key="1">
    <source>
        <dbReference type="EMBL" id="RNB74962.1"/>
    </source>
</evidence>
<gene>
    <name evidence="1" type="ORF">EDM52_09610</name>
</gene>
<dbReference type="Gene3D" id="3.40.50.10320">
    <property type="entry name" value="LmbE-like"/>
    <property type="match status" value="1"/>
</dbReference>
<evidence type="ECO:0000313" key="2">
    <source>
        <dbReference type="Proteomes" id="UP000282028"/>
    </source>
</evidence>
<accession>A0A3M8CGX2</accession>
<proteinExistence type="predicted"/>
<keyword evidence="2" id="KW-1185">Reference proteome</keyword>
<dbReference type="EMBL" id="RHHR01000013">
    <property type="protein sequence ID" value="RNB74962.1"/>
    <property type="molecule type" value="Genomic_DNA"/>
</dbReference>
<dbReference type="OrthoDB" id="9790023at2"/>
<dbReference type="RefSeq" id="WP_122908779.1">
    <property type="nucleotide sequence ID" value="NZ_CBCSBE010000005.1"/>
</dbReference>
<dbReference type="Pfam" id="PF02585">
    <property type="entry name" value="PIG-L"/>
    <property type="match status" value="1"/>
</dbReference>
<dbReference type="PANTHER" id="PTHR12993:SF11">
    <property type="entry name" value="N-ACETYLGLUCOSAMINYL-PHOSPHATIDYLINOSITOL DE-N-ACETYLASE"/>
    <property type="match status" value="1"/>
</dbReference>
<organism evidence="1 2">
    <name type="scientific">Brevibacillus invocatus</name>
    <dbReference type="NCBI Taxonomy" id="173959"/>
    <lineage>
        <taxon>Bacteria</taxon>
        <taxon>Bacillati</taxon>
        <taxon>Bacillota</taxon>
        <taxon>Bacilli</taxon>
        <taxon>Bacillales</taxon>
        <taxon>Paenibacillaceae</taxon>
        <taxon>Brevibacillus</taxon>
    </lineage>
</organism>
<dbReference type="SUPFAM" id="SSF102588">
    <property type="entry name" value="LmbE-like"/>
    <property type="match status" value="1"/>
</dbReference>
<dbReference type="InterPro" id="IPR003737">
    <property type="entry name" value="GlcNAc_PI_deacetylase-related"/>
</dbReference>
<name>A0A3M8CGX2_9BACL</name>
<comment type="caution">
    <text evidence="1">The sequence shown here is derived from an EMBL/GenBank/DDBJ whole genome shotgun (WGS) entry which is preliminary data.</text>
</comment>
<dbReference type="AlphaFoldDB" id="A0A3M8CGX2"/>
<dbReference type="GO" id="GO:0016811">
    <property type="term" value="F:hydrolase activity, acting on carbon-nitrogen (but not peptide) bonds, in linear amides"/>
    <property type="evidence" value="ECO:0007669"/>
    <property type="project" value="TreeGrafter"/>
</dbReference>
<reference evidence="1 2" key="1">
    <citation type="submission" date="2018-10" db="EMBL/GenBank/DDBJ databases">
        <title>Phylogenomics of Brevibacillus.</title>
        <authorList>
            <person name="Dunlap C."/>
        </authorList>
    </citation>
    <scope>NUCLEOTIDE SEQUENCE [LARGE SCALE GENOMIC DNA]</scope>
    <source>
        <strain evidence="1 2">JCM 12215</strain>
    </source>
</reference>
<dbReference type="PANTHER" id="PTHR12993">
    <property type="entry name" value="N-ACETYLGLUCOSAMINYL-PHOSPHATIDYLINOSITOL DE-N-ACETYLASE-RELATED"/>
    <property type="match status" value="1"/>
</dbReference>
<protein>
    <submittedName>
        <fullName evidence="1">PIG-L family deacetylase</fullName>
    </submittedName>
</protein>
<sequence length="248" mass="27500">MSACKKIMMIFPHPDDESFACGGTLALCRERGQETCLICVTSGCRGRSGTYDISCREKLARHREQELGRAAEVLGISRLELFRYPDGSLATVDRQELSEKILHVILDWKPGVIITFPPDGVTGHPDHIATCHATTLAVEQAERTLAAEEYPDLYYVSIPHYYDHCSDKGPQPAVPITGKVDISGFRLQKGEALRAHLSQVYSVNRAYPGVIDGDFGVIGCYEYYTLVRSKGQPVNPKRGKEAIPLIEF</sequence>
<dbReference type="InterPro" id="IPR024078">
    <property type="entry name" value="LmbE-like_dom_sf"/>
</dbReference>
<dbReference type="Proteomes" id="UP000282028">
    <property type="component" value="Unassembled WGS sequence"/>
</dbReference>